<evidence type="ECO:0000313" key="3">
    <source>
        <dbReference type="Proteomes" id="UP001054837"/>
    </source>
</evidence>
<gene>
    <name evidence="2" type="primary">USP8</name>
    <name evidence="2" type="ORF">CDAR_566051</name>
</gene>
<proteinExistence type="predicted"/>
<evidence type="ECO:0000313" key="2">
    <source>
        <dbReference type="EMBL" id="GIY78166.1"/>
    </source>
</evidence>
<dbReference type="GO" id="GO:0016579">
    <property type="term" value="P:protein deubiquitination"/>
    <property type="evidence" value="ECO:0007669"/>
    <property type="project" value="UniProtKB-ARBA"/>
</dbReference>
<sequence length="360" mass="40869">MKLRKIKENTKQPSKITEFNVFSEVIGFLKNSKMPASCVKQLYVAKCMKELDSQTKIELNTVKGKALNSLVTSAQKVFKAAEASFIDKDEEKAYVQYARFIELVLILKKNKDFLKHTESKSISRNANTAIVKAEELKASLLKRYSILEEINCLAENKKNDIITSRQNNKTEVIKSPEKTLDKVIPDREMPKVEDIVEYSISSSKLFSILPQSNVILMDTRPPNDFAESHIKLGQCINIPQHLLVPGTTAMKLEGDLPPESLGKWYKRGEADYVVLIDWDSKDETSHSLHIESLKQAMSKWDQKCTLKKPPMILQGGYRDWMLKYPQYTTQALNFNSMGDFKSQSPTVIADVSGTVQILLL</sequence>
<reference evidence="2 3" key="1">
    <citation type="submission" date="2021-06" db="EMBL/GenBank/DDBJ databases">
        <title>Caerostris darwini draft genome.</title>
        <authorList>
            <person name="Kono N."/>
            <person name="Arakawa K."/>
        </authorList>
    </citation>
    <scope>NUCLEOTIDE SEQUENCE [LARGE SCALE GENOMIC DNA]</scope>
</reference>
<dbReference type="Pfam" id="PF00581">
    <property type="entry name" value="Rhodanese"/>
    <property type="match status" value="1"/>
</dbReference>
<dbReference type="Gene3D" id="1.20.58.80">
    <property type="entry name" value="Phosphotransferase system, lactose/cellobiose-type IIA subunit"/>
    <property type="match status" value="1"/>
</dbReference>
<dbReference type="Proteomes" id="UP001054837">
    <property type="component" value="Unassembled WGS sequence"/>
</dbReference>
<dbReference type="SUPFAM" id="SSF52821">
    <property type="entry name" value="Rhodanese/Cell cycle control phosphatase"/>
    <property type="match status" value="1"/>
</dbReference>
<comment type="caution">
    <text evidence="2">The sequence shown here is derived from an EMBL/GenBank/DDBJ whole genome shotgun (WGS) entry which is preliminary data.</text>
</comment>
<name>A0AAV4W8B5_9ARAC</name>
<keyword evidence="2" id="KW-0378">Hydrolase</keyword>
<dbReference type="InterPro" id="IPR036873">
    <property type="entry name" value="Rhodanese-like_dom_sf"/>
</dbReference>
<dbReference type="AlphaFoldDB" id="A0AAV4W8B5"/>
<dbReference type="InterPro" id="IPR001763">
    <property type="entry name" value="Rhodanese-like_dom"/>
</dbReference>
<dbReference type="Pfam" id="PF08969">
    <property type="entry name" value="USP8_dimer"/>
    <property type="match status" value="1"/>
</dbReference>
<dbReference type="InterPro" id="IPR015063">
    <property type="entry name" value="USP8_dimer"/>
</dbReference>
<feature type="domain" description="Rhodanese" evidence="1">
    <location>
        <begin position="210"/>
        <end position="329"/>
    </location>
</feature>
<keyword evidence="3" id="KW-1185">Reference proteome</keyword>
<dbReference type="SUPFAM" id="SSF140856">
    <property type="entry name" value="USP8 N-terminal domain-like"/>
    <property type="match status" value="1"/>
</dbReference>
<evidence type="ECO:0000259" key="1">
    <source>
        <dbReference type="PROSITE" id="PS50206"/>
    </source>
</evidence>
<dbReference type="PROSITE" id="PS50206">
    <property type="entry name" value="RHODANESE_3"/>
    <property type="match status" value="1"/>
</dbReference>
<dbReference type="EMBL" id="BPLQ01014204">
    <property type="protein sequence ID" value="GIY78166.1"/>
    <property type="molecule type" value="Genomic_DNA"/>
</dbReference>
<dbReference type="GO" id="GO:0016787">
    <property type="term" value="F:hydrolase activity"/>
    <property type="evidence" value="ECO:0007669"/>
    <property type="project" value="UniProtKB-KW"/>
</dbReference>
<accession>A0AAV4W8B5</accession>
<organism evidence="2 3">
    <name type="scientific">Caerostris darwini</name>
    <dbReference type="NCBI Taxonomy" id="1538125"/>
    <lineage>
        <taxon>Eukaryota</taxon>
        <taxon>Metazoa</taxon>
        <taxon>Ecdysozoa</taxon>
        <taxon>Arthropoda</taxon>
        <taxon>Chelicerata</taxon>
        <taxon>Arachnida</taxon>
        <taxon>Araneae</taxon>
        <taxon>Araneomorphae</taxon>
        <taxon>Entelegynae</taxon>
        <taxon>Araneoidea</taxon>
        <taxon>Araneidae</taxon>
        <taxon>Caerostris</taxon>
    </lineage>
</organism>
<dbReference type="Gene3D" id="3.40.250.10">
    <property type="entry name" value="Rhodanese-like domain"/>
    <property type="match status" value="1"/>
</dbReference>
<protein>
    <submittedName>
        <fullName evidence="2">Ubiquitin carboxyl-terminal hydrolase 8</fullName>
    </submittedName>
</protein>